<reference evidence="3" key="2">
    <citation type="submission" date="2025-08" db="UniProtKB">
        <authorList>
            <consortium name="Ensembl"/>
        </authorList>
    </citation>
    <scope>IDENTIFICATION</scope>
</reference>
<keyword evidence="2" id="KW-0472">Membrane</keyword>
<protein>
    <submittedName>
        <fullName evidence="3">Uncharacterized protein</fullName>
    </submittedName>
</protein>
<proteinExistence type="predicted"/>
<dbReference type="GeneTree" id="ENSGT01040000243623"/>
<keyword evidence="2" id="KW-1133">Transmembrane helix</keyword>
<name>A0A8D3AXG9_SCOMX</name>
<keyword evidence="2" id="KW-0812">Transmembrane</keyword>
<organism evidence="3 4">
    <name type="scientific">Scophthalmus maximus</name>
    <name type="common">Turbot</name>
    <name type="synonym">Psetta maxima</name>
    <dbReference type="NCBI Taxonomy" id="52904"/>
    <lineage>
        <taxon>Eukaryota</taxon>
        <taxon>Metazoa</taxon>
        <taxon>Chordata</taxon>
        <taxon>Craniata</taxon>
        <taxon>Vertebrata</taxon>
        <taxon>Euteleostomi</taxon>
        <taxon>Actinopterygii</taxon>
        <taxon>Neopterygii</taxon>
        <taxon>Teleostei</taxon>
        <taxon>Neoteleostei</taxon>
        <taxon>Acanthomorphata</taxon>
        <taxon>Carangaria</taxon>
        <taxon>Pleuronectiformes</taxon>
        <taxon>Pleuronectoidei</taxon>
        <taxon>Scophthalmidae</taxon>
        <taxon>Scophthalmus</taxon>
    </lineage>
</organism>
<dbReference type="Ensembl" id="ENSSMAT00000025420.2">
    <property type="protein sequence ID" value="ENSSMAP00000025119.2"/>
    <property type="gene ID" value="ENSSMAG00000015363.2"/>
</dbReference>
<feature type="region of interest" description="Disordered" evidence="1">
    <location>
        <begin position="50"/>
        <end position="71"/>
    </location>
</feature>
<reference evidence="3" key="1">
    <citation type="submission" date="2023-05" db="EMBL/GenBank/DDBJ databases">
        <title>High-quality long-read genome of Scophthalmus maximus.</title>
        <authorList>
            <person name="Lien S."/>
            <person name="Martinez P."/>
        </authorList>
    </citation>
    <scope>NUCLEOTIDE SEQUENCE [LARGE SCALE GENOMIC DNA]</scope>
</reference>
<sequence>MSDRPFNPFRRLGGMRCTLTILLVISFVVVFPFLWWEQHQYPALKANSTSTAPVQTTPTTAPAAHVRRKRSTQETTDPCLRRYGGIELNYTRGSNTTFTFDLCDVIRCGTTPSQWRGYDVYMFDSYSGSPLTADNGWCSHWGRVLCGTGPNYLGGGWITSRKGSNTAGIQAAGSLARSQITTGKLNALMFNLRNLTSNPYGRTKSGTYCDQSANSMTFVLGVDHAGTDTKALVRVNLIALLLDPPNVTSSNNQTSPITDSDAKALSTDDFSVLDILEIETGVSHYNSWLVEMASNANAAGIGGCVVCSVAVRLLLAPVPSLFSISEYAQCILQAHNDSNVPTACSSISGFNLTDVHPVAPANARPPTYLRNSIPHVCVTRMGAKDVGHFTHCNTIITVNVFAYYLVAHADLWWQCGGSRLRSTRPTGPGHLPS</sequence>
<feature type="compositionally biased region" description="Low complexity" evidence="1">
    <location>
        <begin position="50"/>
        <end position="64"/>
    </location>
</feature>
<evidence type="ECO:0000313" key="4">
    <source>
        <dbReference type="Proteomes" id="UP000694558"/>
    </source>
</evidence>
<dbReference type="AlphaFoldDB" id="A0A8D3AXG9"/>
<evidence type="ECO:0000256" key="2">
    <source>
        <dbReference type="SAM" id="Phobius"/>
    </source>
</evidence>
<evidence type="ECO:0000313" key="3">
    <source>
        <dbReference type="Ensembl" id="ENSSMAP00000025119.2"/>
    </source>
</evidence>
<dbReference type="Proteomes" id="UP000694558">
    <property type="component" value="Chromosome 12"/>
</dbReference>
<evidence type="ECO:0000256" key="1">
    <source>
        <dbReference type="SAM" id="MobiDB-lite"/>
    </source>
</evidence>
<accession>A0A8D3AXG9</accession>
<feature type="transmembrane region" description="Helical" evidence="2">
    <location>
        <begin position="12"/>
        <end position="36"/>
    </location>
</feature>